<dbReference type="InterPro" id="IPR049126">
    <property type="entry name" value="FAN1-like_TPR"/>
</dbReference>
<dbReference type="InterPro" id="IPR014883">
    <property type="entry name" value="VRR_NUC"/>
</dbReference>
<keyword evidence="6 8" id="KW-0460">Magnesium</keyword>
<feature type="compositionally biased region" description="Basic and acidic residues" evidence="9">
    <location>
        <begin position="425"/>
        <end position="440"/>
    </location>
</feature>
<dbReference type="PANTHER" id="PTHR15749:SF4">
    <property type="entry name" value="FANCONI-ASSOCIATED NUCLEASE 1"/>
    <property type="match status" value="1"/>
</dbReference>
<evidence type="ECO:0000256" key="3">
    <source>
        <dbReference type="ARBA" id="ARBA00022722"/>
    </source>
</evidence>
<name>A0A9P5PN75_9AGAR</name>
<dbReference type="GO" id="GO:0036297">
    <property type="term" value="P:interstrand cross-link repair"/>
    <property type="evidence" value="ECO:0007669"/>
    <property type="project" value="InterPro"/>
</dbReference>
<dbReference type="GO" id="GO:0017108">
    <property type="term" value="F:5'-flap endonuclease activity"/>
    <property type="evidence" value="ECO:0007669"/>
    <property type="project" value="TreeGrafter"/>
</dbReference>
<keyword evidence="3 8" id="KW-0540">Nuclease</keyword>
<dbReference type="EC" id="3.1.4.1" evidence="8"/>
<dbReference type="Pfam" id="PF21170">
    <property type="entry name" value="FAN1_TPR"/>
    <property type="match status" value="1"/>
</dbReference>
<feature type="compositionally biased region" description="Acidic residues" evidence="9">
    <location>
        <begin position="944"/>
        <end position="953"/>
    </location>
</feature>
<dbReference type="InterPro" id="IPR011856">
    <property type="entry name" value="tRNA_endonuc-like_dom_sf"/>
</dbReference>
<evidence type="ECO:0000256" key="6">
    <source>
        <dbReference type="ARBA" id="ARBA00022842"/>
    </source>
</evidence>
<feature type="compositionally biased region" description="Basic residues" evidence="9">
    <location>
        <begin position="923"/>
        <end position="933"/>
    </location>
</feature>
<dbReference type="SMART" id="SM00990">
    <property type="entry name" value="VRR_NUC"/>
    <property type="match status" value="1"/>
</dbReference>
<comment type="catalytic activity">
    <reaction evidence="1 8">
        <text>Hydrolytically removes 5'-nucleotides successively from the 3'-hydroxy termini of 3'-hydroxy-terminated oligonucleotides.</text>
        <dbReference type="EC" id="3.1.4.1"/>
    </reaction>
</comment>
<comment type="cofactor">
    <cofactor evidence="8">
        <name>Mg(2+)</name>
        <dbReference type="ChEBI" id="CHEBI:18420"/>
    </cofactor>
    <cofactor evidence="8">
        <name>Mn(2+)</name>
        <dbReference type="ChEBI" id="CHEBI:29035"/>
    </cofactor>
</comment>
<dbReference type="Gene3D" id="3.40.1350.10">
    <property type="match status" value="1"/>
</dbReference>
<evidence type="ECO:0000313" key="12">
    <source>
        <dbReference type="Proteomes" id="UP000772434"/>
    </source>
</evidence>
<feature type="compositionally biased region" description="Polar residues" evidence="9">
    <location>
        <begin position="983"/>
        <end position="995"/>
    </location>
</feature>
<evidence type="ECO:0000313" key="11">
    <source>
        <dbReference type="EMBL" id="KAF9068946.1"/>
    </source>
</evidence>
<organism evidence="11 12">
    <name type="scientific">Rhodocollybia butyracea</name>
    <dbReference type="NCBI Taxonomy" id="206335"/>
    <lineage>
        <taxon>Eukaryota</taxon>
        <taxon>Fungi</taxon>
        <taxon>Dikarya</taxon>
        <taxon>Basidiomycota</taxon>
        <taxon>Agaricomycotina</taxon>
        <taxon>Agaricomycetes</taxon>
        <taxon>Agaricomycetidae</taxon>
        <taxon>Agaricales</taxon>
        <taxon>Marasmiineae</taxon>
        <taxon>Omphalotaceae</taxon>
        <taxon>Rhodocollybia</taxon>
    </lineage>
</organism>
<evidence type="ECO:0000259" key="10">
    <source>
        <dbReference type="SMART" id="SM00990"/>
    </source>
</evidence>
<keyword evidence="12" id="KW-1185">Reference proteome</keyword>
<dbReference type="Pfam" id="PF08774">
    <property type="entry name" value="VRR_NUC"/>
    <property type="match status" value="1"/>
</dbReference>
<evidence type="ECO:0000256" key="9">
    <source>
        <dbReference type="SAM" id="MobiDB-lite"/>
    </source>
</evidence>
<keyword evidence="4 8" id="KW-0479">Metal-binding</keyword>
<keyword evidence="8" id="KW-0539">Nucleus</keyword>
<feature type="region of interest" description="Disordered" evidence="9">
    <location>
        <begin position="383"/>
        <end position="408"/>
    </location>
</feature>
<proteinExistence type="inferred from homology"/>
<comment type="function">
    <text evidence="8">Nuclease required for the repair of DNA interstrand cross-links (ICL). Acts as a 5'-3' exonuclease that anchors at a cut end of DNA and cleaves DNA successively at every third nucleotide, allowing to excise an ICL from one strand through flanking incisions.</text>
</comment>
<comment type="similarity">
    <text evidence="2 8">Belongs to the FAN1 family.</text>
</comment>
<comment type="subcellular location">
    <subcellularLocation>
        <location evidence="8">Nucleus</location>
    </subcellularLocation>
</comment>
<dbReference type="GO" id="GO:0070336">
    <property type="term" value="F:flap-structured DNA binding"/>
    <property type="evidence" value="ECO:0007669"/>
    <property type="project" value="TreeGrafter"/>
</dbReference>
<dbReference type="Proteomes" id="UP000772434">
    <property type="component" value="Unassembled WGS sequence"/>
</dbReference>
<keyword evidence="7 8" id="KW-0464">Manganese</keyword>
<evidence type="ECO:0000256" key="8">
    <source>
        <dbReference type="RuleBase" id="RU365033"/>
    </source>
</evidence>
<dbReference type="GO" id="GO:0005634">
    <property type="term" value="C:nucleus"/>
    <property type="evidence" value="ECO:0007669"/>
    <property type="project" value="UniProtKB-SubCell"/>
</dbReference>
<reference evidence="11" key="1">
    <citation type="submission" date="2020-11" db="EMBL/GenBank/DDBJ databases">
        <authorList>
            <consortium name="DOE Joint Genome Institute"/>
            <person name="Ahrendt S."/>
            <person name="Riley R."/>
            <person name="Andreopoulos W."/>
            <person name="Labutti K."/>
            <person name="Pangilinan J."/>
            <person name="Ruiz-Duenas F.J."/>
            <person name="Barrasa J.M."/>
            <person name="Sanchez-Garcia M."/>
            <person name="Camarero S."/>
            <person name="Miyauchi S."/>
            <person name="Serrano A."/>
            <person name="Linde D."/>
            <person name="Babiker R."/>
            <person name="Drula E."/>
            <person name="Ayuso-Fernandez I."/>
            <person name="Pacheco R."/>
            <person name="Padilla G."/>
            <person name="Ferreira P."/>
            <person name="Barriuso J."/>
            <person name="Kellner H."/>
            <person name="Castanera R."/>
            <person name="Alfaro M."/>
            <person name="Ramirez L."/>
            <person name="Pisabarro A.G."/>
            <person name="Kuo A."/>
            <person name="Tritt A."/>
            <person name="Lipzen A."/>
            <person name="He G."/>
            <person name="Yan M."/>
            <person name="Ng V."/>
            <person name="Cullen D."/>
            <person name="Martin F."/>
            <person name="Rosso M.-N."/>
            <person name="Henrissat B."/>
            <person name="Hibbett D."/>
            <person name="Martinez A.T."/>
            <person name="Grigoriev I.V."/>
        </authorList>
    </citation>
    <scope>NUCLEOTIDE SEQUENCE</scope>
    <source>
        <strain evidence="11">AH 40177</strain>
    </source>
</reference>
<dbReference type="EMBL" id="JADNRY010000055">
    <property type="protein sequence ID" value="KAF9068946.1"/>
    <property type="molecule type" value="Genomic_DNA"/>
</dbReference>
<feature type="compositionally biased region" description="Basic and acidic residues" evidence="9">
    <location>
        <begin position="934"/>
        <end position="943"/>
    </location>
</feature>
<evidence type="ECO:0000256" key="7">
    <source>
        <dbReference type="ARBA" id="ARBA00023211"/>
    </source>
</evidence>
<feature type="domain" description="VRR-NUC" evidence="10">
    <location>
        <begin position="767"/>
        <end position="883"/>
    </location>
</feature>
<feature type="region of interest" description="Disordered" evidence="9">
    <location>
        <begin position="421"/>
        <end position="440"/>
    </location>
</feature>
<feature type="region of interest" description="Disordered" evidence="9">
    <location>
        <begin position="21"/>
        <end position="47"/>
    </location>
</feature>
<gene>
    <name evidence="11" type="ORF">BDP27DRAFT_1294387</name>
</gene>
<dbReference type="CDD" id="cd22326">
    <property type="entry name" value="FAN1-like"/>
    <property type="match status" value="1"/>
</dbReference>
<dbReference type="GO" id="GO:0004528">
    <property type="term" value="F:phosphodiesterase I activity"/>
    <property type="evidence" value="ECO:0007669"/>
    <property type="project" value="UniProtKB-EC"/>
</dbReference>
<sequence length="1022" mass="116820">MNNVVAQFVFGSQRLFETEDEETRCLDSTQTDPSTGIPRIQSRNNKPSPYVSEFEDIVNQINDFELDLLSEQERKALTAFQHLQYCSRYILIRLSLRKVGKYHTSLQKYVSEVGEQGIKVAREEICRPVDDILERAQNVKVEEEDKMKVEETEVIDLTSDDEGEPSTSGCAQPEQPGVVQQDLSFLCENESRMTLDQALERLDVPALKDLMKECRVKPKSNTKDAMIRALRSHARSQGSIATMFKKKTSGLCQTQLNLSSSKSKLVSQEEQLRIMAVKKLGPSLRINRDFHLLLRKLDIIFYRSTSIPQNLFQNSYLRYFGIRKFASYTYARSLIWETPEEYTKYERALELQALVDSILDDDIFKPKDLTTGKTRFLTPLAPAVTDRRPTPGHEDVKMEEVEGDAPREPEYNVVDLTSTLGDGFKVQDDGDDDKRKPSPEKRLRAGRVVDIYQKVIKPLWDSCIAQAKVKPEGGKDRSLERFEEGYILTRLLWKTAECYALLHQFYEELNIIKMLLDQTFWRRAKRGKWYDRRALIKEYHLSKELKREAEANGWSKKFLHERKQALWKEAREGLYEALNDVDTHRVYRKSLVKRLTTMESRLGVTGDEHHDYEDNLKAANDICVLAERAIRFGKIESVSPMKKGKDREDISGYLIRSGLPIDVENDKSELPSPPTGKSIWNGVDGQPCNVETRALQFYASDKGGNFHGLHSETCILTTIFALLFWDIIFADVPGAFETAFQIGPLDLVEDSFYYAREEIIKARLKEIRSGSALEIVGQHDNLYRAQGTHCVGLKWNVCTKEELAEIVDCIGGDALAVICEIFCQDYPARASGVPDLVVWNSDDRKCKFVEVKGPGDRARDNQTLWFDALLSAGLDVDLCRVVECNTKNVNAENEKKAKREAKREREEKARIKKEEKEEEKRKAGAKPRKKNKVRVKEEDKFDNDMDDVLGPDDADYRCPGGGELSSPRKRRRALDEDDDKSILASSQDRVASSPTARGCSAESIDIVSLAKKRMKMDEEDYS</sequence>
<evidence type="ECO:0000256" key="5">
    <source>
        <dbReference type="ARBA" id="ARBA00022801"/>
    </source>
</evidence>
<dbReference type="InterPro" id="IPR033315">
    <property type="entry name" value="Fan1-like"/>
</dbReference>
<protein>
    <recommendedName>
        <fullName evidence="8">Fanconi-associated nuclease</fullName>
        <ecNumber evidence="8">3.1.4.1</ecNumber>
    </recommendedName>
</protein>
<evidence type="ECO:0000256" key="1">
    <source>
        <dbReference type="ARBA" id="ARBA00000983"/>
    </source>
</evidence>
<dbReference type="InterPro" id="IPR049125">
    <property type="entry name" value="FAN1-like_WH"/>
</dbReference>
<dbReference type="OrthoDB" id="76364at2759"/>
<evidence type="ECO:0000256" key="4">
    <source>
        <dbReference type="ARBA" id="ARBA00022723"/>
    </source>
</evidence>
<keyword evidence="8" id="KW-0234">DNA repair</keyword>
<accession>A0A9P5PN75</accession>
<dbReference type="Pfam" id="PF21315">
    <property type="entry name" value="FAN1_HTH"/>
    <property type="match status" value="1"/>
</dbReference>
<feature type="compositionally biased region" description="Basic and acidic residues" evidence="9">
    <location>
        <begin position="385"/>
        <end position="408"/>
    </location>
</feature>
<dbReference type="GO" id="GO:0046872">
    <property type="term" value="F:metal ion binding"/>
    <property type="evidence" value="ECO:0007669"/>
    <property type="project" value="UniProtKB-KW"/>
</dbReference>
<dbReference type="PANTHER" id="PTHR15749">
    <property type="entry name" value="FANCONI-ASSOCIATED NUCLEASE 1"/>
    <property type="match status" value="1"/>
</dbReference>
<comment type="caution">
    <text evidence="11">The sequence shown here is derived from an EMBL/GenBank/DDBJ whole genome shotgun (WGS) entry which is preliminary data.</text>
</comment>
<evidence type="ECO:0000256" key="2">
    <source>
        <dbReference type="ARBA" id="ARBA00005533"/>
    </source>
</evidence>
<keyword evidence="5 8" id="KW-0378">Hydrolase</keyword>
<feature type="compositionally biased region" description="Basic and acidic residues" evidence="9">
    <location>
        <begin position="892"/>
        <end position="922"/>
    </location>
</feature>
<keyword evidence="8" id="KW-0227">DNA damage</keyword>
<dbReference type="InterPro" id="IPR049132">
    <property type="entry name" value="FAN1-like_euk"/>
</dbReference>
<dbReference type="GO" id="GO:0008409">
    <property type="term" value="F:5'-3' exonuclease activity"/>
    <property type="evidence" value="ECO:0007669"/>
    <property type="project" value="TreeGrafter"/>
</dbReference>
<feature type="region of interest" description="Disordered" evidence="9">
    <location>
        <begin position="892"/>
        <end position="1002"/>
    </location>
</feature>
<dbReference type="AlphaFoldDB" id="A0A9P5PN75"/>